<proteinExistence type="predicted"/>
<feature type="region of interest" description="Disordered" evidence="1">
    <location>
        <begin position="116"/>
        <end position="135"/>
    </location>
</feature>
<organism evidence="2">
    <name type="scientific">Sesamum latifolium</name>
    <dbReference type="NCBI Taxonomy" id="2727402"/>
    <lineage>
        <taxon>Eukaryota</taxon>
        <taxon>Viridiplantae</taxon>
        <taxon>Streptophyta</taxon>
        <taxon>Embryophyta</taxon>
        <taxon>Tracheophyta</taxon>
        <taxon>Spermatophyta</taxon>
        <taxon>Magnoliopsida</taxon>
        <taxon>eudicotyledons</taxon>
        <taxon>Gunneridae</taxon>
        <taxon>Pentapetalae</taxon>
        <taxon>asterids</taxon>
        <taxon>lamiids</taxon>
        <taxon>Lamiales</taxon>
        <taxon>Pedaliaceae</taxon>
        <taxon>Sesamum</taxon>
    </lineage>
</organism>
<dbReference type="AlphaFoldDB" id="A0AAW2XPS0"/>
<accession>A0AAW2XPS0</accession>
<evidence type="ECO:0000313" key="2">
    <source>
        <dbReference type="EMBL" id="KAL0455883.1"/>
    </source>
</evidence>
<reference evidence="2" key="1">
    <citation type="submission" date="2020-06" db="EMBL/GenBank/DDBJ databases">
        <authorList>
            <person name="Li T."/>
            <person name="Hu X."/>
            <person name="Zhang T."/>
            <person name="Song X."/>
            <person name="Zhang H."/>
            <person name="Dai N."/>
            <person name="Sheng W."/>
            <person name="Hou X."/>
            <person name="Wei L."/>
        </authorList>
    </citation>
    <scope>NUCLEOTIDE SEQUENCE</scope>
    <source>
        <strain evidence="2">KEN1</strain>
        <tissue evidence="2">Leaf</tissue>
    </source>
</reference>
<reference evidence="2" key="2">
    <citation type="journal article" date="2024" name="Plant">
        <title>Genomic evolution and insights into agronomic trait innovations of Sesamum species.</title>
        <authorList>
            <person name="Miao H."/>
            <person name="Wang L."/>
            <person name="Qu L."/>
            <person name="Liu H."/>
            <person name="Sun Y."/>
            <person name="Le M."/>
            <person name="Wang Q."/>
            <person name="Wei S."/>
            <person name="Zheng Y."/>
            <person name="Lin W."/>
            <person name="Duan Y."/>
            <person name="Cao H."/>
            <person name="Xiong S."/>
            <person name="Wang X."/>
            <person name="Wei L."/>
            <person name="Li C."/>
            <person name="Ma Q."/>
            <person name="Ju M."/>
            <person name="Zhao R."/>
            <person name="Li G."/>
            <person name="Mu C."/>
            <person name="Tian Q."/>
            <person name="Mei H."/>
            <person name="Zhang T."/>
            <person name="Gao T."/>
            <person name="Zhang H."/>
        </authorList>
    </citation>
    <scope>NUCLEOTIDE SEQUENCE</scope>
    <source>
        <strain evidence="2">KEN1</strain>
    </source>
</reference>
<gene>
    <name evidence="2" type="ORF">Slati_0927500</name>
</gene>
<name>A0AAW2XPS0_9LAMI</name>
<dbReference type="EMBL" id="JACGWN010000003">
    <property type="protein sequence ID" value="KAL0455883.1"/>
    <property type="molecule type" value="Genomic_DNA"/>
</dbReference>
<evidence type="ECO:0008006" key="3">
    <source>
        <dbReference type="Google" id="ProtNLM"/>
    </source>
</evidence>
<evidence type="ECO:0000256" key="1">
    <source>
        <dbReference type="SAM" id="MobiDB-lite"/>
    </source>
</evidence>
<protein>
    <recommendedName>
        <fullName evidence="3">Reverse transcriptase domain-containing protein</fullName>
    </recommendedName>
</protein>
<comment type="caution">
    <text evidence="2">The sequence shown here is derived from an EMBL/GenBank/DDBJ whole genome shotgun (WGS) entry which is preliminary data.</text>
</comment>
<sequence>MGLEDSKLDLVQTLLVGFGGSEVASKGTIDLPVSIGEEPRRRTTMVRFLVVDTPIRIQRYPGASWAKLVYSSCIYLPPKDEIPNKKMVSVRFHATRRKQGDATICLCERANKKSELKEKGRKKLKEEKTKRPKMERIEPVEEHRSIELIAGQPDKVTRIGSSMSKSMETMMIEFLRKSVDLFAWSPSDFKGIDPEVIVHRLNVDPMMRPIKQK</sequence>